<keyword evidence="3" id="KW-1185">Reference proteome</keyword>
<feature type="transmembrane region" description="Helical" evidence="1">
    <location>
        <begin position="102"/>
        <end position="123"/>
    </location>
</feature>
<sequence>MSTEGRPTAASALRGFLESPVVGMAPWIIFSLLVGPGRFEVAVATALAAAVALVLLGHLTRPGSSWKLLELADVVFFAGMAIVGALAAPDTLRWLETYAGEVANIALTLIAFGSMAVRMPFTLQYAREQVDPSLWHTPAFLRTNYVITGAWGLAFLVAALAGAFGDLVLHNPDNIWTGWIIQITAIAAALKFTAWYPDVARARARRDAGLPGPEPPSTASFLLPLAALLIPLGIAVLILDDPWWIGAALIIAGSLLTKALRG</sequence>
<dbReference type="AlphaFoldDB" id="A0A344U218"/>
<evidence type="ECO:0000313" key="3">
    <source>
        <dbReference type="Proteomes" id="UP000252004"/>
    </source>
</evidence>
<proteinExistence type="predicted"/>
<dbReference type="Proteomes" id="UP000252004">
    <property type="component" value="Chromosome"/>
</dbReference>
<evidence type="ECO:0000256" key="1">
    <source>
        <dbReference type="SAM" id="Phobius"/>
    </source>
</evidence>
<organism evidence="2 3">
    <name type="scientific">Streptomyces globosus</name>
    <dbReference type="NCBI Taxonomy" id="68209"/>
    <lineage>
        <taxon>Bacteria</taxon>
        <taxon>Bacillati</taxon>
        <taxon>Actinomycetota</taxon>
        <taxon>Actinomycetes</taxon>
        <taxon>Kitasatosporales</taxon>
        <taxon>Streptomycetaceae</taxon>
        <taxon>Streptomyces</taxon>
    </lineage>
</organism>
<feature type="transmembrane region" description="Helical" evidence="1">
    <location>
        <begin position="12"/>
        <end position="35"/>
    </location>
</feature>
<feature type="transmembrane region" description="Helical" evidence="1">
    <location>
        <begin position="176"/>
        <end position="196"/>
    </location>
</feature>
<feature type="transmembrane region" description="Helical" evidence="1">
    <location>
        <begin position="71"/>
        <end position="90"/>
    </location>
</feature>
<feature type="transmembrane region" description="Helical" evidence="1">
    <location>
        <begin position="243"/>
        <end position="260"/>
    </location>
</feature>
<gene>
    <name evidence="2" type="ORF">C0216_17110</name>
</gene>
<evidence type="ECO:0000313" key="2">
    <source>
        <dbReference type="EMBL" id="AXE24939.1"/>
    </source>
</evidence>
<feature type="transmembrane region" description="Helical" evidence="1">
    <location>
        <begin position="144"/>
        <end position="164"/>
    </location>
</feature>
<feature type="transmembrane region" description="Helical" evidence="1">
    <location>
        <begin position="217"/>
        <end position="237"/>
    </location>
</feature>
<dbReference type="EMBL" id="CP030862">
    <property type="protein sequence ID" value="AXE24939.1"/>
    <property type="molecule type" value="Genomic_DNA"/>
</dbReference>
<reference evidence="2 3" key="1">
    <citation type="submission" date="2018-01" db="EMBL/GenBank/DDBJ databases">
        <title>Draft genome Sequence of streptomyces globosus LZH-48.</title>
        <authorList>
            <person name="Ran K."/>
            <person name="Li Z."/>
            <person name="Wei S."/>
            <person name="Dong R."/>
        </authorList>
    </citation>
    <scope>NUCLEOTIDE SEQUENCE [LARGE SCALE GENOMIC DNA]</scope>
    <source>
        <strain evidence="2 3">LZH-48</strain>
    </source>
</reference>
<name>A0A344U218_9ACTN</name>
<dbReference type="OrthoDB" id="3870305at2"/>
<keyword evidence="1" id="KW-0812">Transmembrane</keyword>
<feature type="transmembrane region" description="Helical" evidence="1">
    <location>
        <begin position="41"/>
        <end position="59"/>
    </location>
</feature>
<keyword evidence="1" id="KW-0472">Membrane</keyword>
<protein>
    <submittedName>
        <fullName evidence="2">Uncharacterized protein</fullName>
    </submittedName>
</protein>
<keyword evidence="1" id="KW-1133">Transmembrane helix</keyword>
<dbReference type="KEGG" id="sgz:C0216_17110"/>
<accession>A0A344U218</accession>
<dbReference type="RefSeq" id="WP_114056128.1">
    <property type="nucleotide sequence ID" value="NZ_CP030862.1"/>
</dbReference>